<dbReference type="KEGG" id="talb:FTW19_14680"/>
<accession>A0A5B9EBI1</accession>
<evidence type="ECO:0000256" key="2">
    <source>
        <dbReference type="SAM" id="SignalP"/>
    </source>
</evidence>
<evidence type="ECO:0000256" key="1">
    <source>
        <dbReference type="SAM" id="MobiDB-lite"/>
    </source>
</evidence>
<feature type="region of interest" description="Disordered" evidence="1">
    <location>
        <begin position="20"/>
        <end position="54"/>
    </location>
</feature>
<evidence type="ECO:0000313" key="3">
    <source>
        <dbReference type="EMBL" id="QEE29129.1"/>
    </source>
</evidence>
<keyword evidence="4" id="KW-1185">Reference proteome</keyword>
<dbReference type="Proteomes" id="UP000321820">
    <property type="component" value="Chromosome"/>
</dbReference>
<feature type="chain" id="PRO_5022934593" evidence="2">
    <location>
        <begin position="19"/>
        <end position="123"/>
    </location>
</feature>
<sequence length="123" mass="13511">MKVTRILLLSLLMTAAVAQQGGNTGGSRGARPGPPTTIPDVTMGAPDDRPGTFDATMENQRAKMRNEDRQKRLVEDTQKLLTLANQLKEEVDKSSKDTMSITVIKKAEEIEKLAKSVKERMKG</sequence>
<reference evidence="3 4" key="1">
    <citation type="submission" date="2019-08" db="EMBL/GenBank/DDBJ databases">
        <title>Complete genome sequence of Terriglobus albidus strain ORNL.</title>
        <authorList>
            <person name="Podar M."/>
        </authorList>
    </citation>
    <scope>NUCLEOTIDE SEQUENCE [LARGE SCALE GENOMIC DNA]</scope>
    <source>
        <strain evidence="3 4">ORNL</strain>
    </source>
</reference>
<keyword evidence="2" id="KW-0732">Signal</keyword>
<dbReference type="OrthoDB" id="122907at2"/>
<dbReference type="AlphaFoldDB" id="A0A5B9EBI1"/>
<organism evidence="3 4">
    <name type="scientific">Terriglobus albidus</name>
    <dbReference type="NCBI Taxonomy" id="1592106"/>
    <lineage>
        <taxon>Bacteria</taxon>
        <taxon>Pseudomonadati</taxon>
        <taxon>Acidobacteriota</taxon>
        <taxon>Terriglobia</taxon>
        <taxon>Terriglobales</taxon>
        <taxon>Acidobacteriaceae</taxon>
        <taxon>Terriglobus</taxon>
    </lineage>
</organism>
<proteinExistence type="predicted"/>
<evidence type="ECO:0000313" key="4">
    <source>
        <dbReference type="Proteomes" id="UP000321820"/>
    </source>
</evidence>
<feature type="signal peptide" evidence="2">
    <location>
        <begin position="1"/>
        <end position="18"/>
    </location>
</feature>
<protein>
    <submittedName>
        <fullName evidence="3">Uncharacterized protein</fullName>
    </submittedName>
</protein>
<dbReference type="EMBL" id="CP042806">
    <property type="protein sequence ID" value="QEE29129.1"/>
    <property type="molecule type" value="Genomic_DNA"/>
</dbReference>
<name>A0A5B9EBI1_9BACT</name>
<gene>
    <name evidence="3" type="ORF">FTW19_14680</name>
</gene>
<dbReference type="RefSeq" id="WP_147648327.1">
    <property type="nucleotide sequence ID" value="NZ_CP042806.1"/>
</dbReference>